<keyword evidence="3" id="KW-1185">Reference proteome</keyword>
<dbReference type="InterPro" id="IPR011049">
    <property type="entry name" value="Serralysin-like_metalloprot_C"/>
</dbReference>
<dbReference type="RefSeq" id="WP_166951804.1">
    <property type="nucleotide sequence ID" value="NZ_JAASQI010000004.1"/>
</dbReference>
<dbReference type="InterPro" id="IPR001343">
    <property type="entry name" value="Hemolysn_Ca-bd"/>
</dbReference>
<dbReference type="Proteomes" id="UP001429580">
    <property type="component" value="Unassembled WGS sequence"/>
</dbReference>
<evidence type="ECO:0000313" key="3">
    <source>
        <dbReference type="Proteomes" id="UP001429580"/>
    </source>
</evidence>
<name>A0ABX0V216_9HYPH</name>
<organism evidence="2 3">
    <name type="scientific">Pseudochelatococcus lubricantis</name>
    <dbReference type="NCBI Taxonomy" id="1538102"/>
    <lineage>
        <taxon>Bacteria</taxon>
        <taxon>Pseudomonadati</taxon>
        <taxon>Pseudomonadota</taxon>
        <taxon>Alphaproteobacteria</taxon>
        <taxon>Hyphomicrobiales</taxon>
        <taxon>Chelatococcaceae</taxon>
        <taxon>Pseudochelatococcus</taxon>
    </lineage>
</organism>
<dbReference type="SUPFAM" id="SSF51120">
    <property type="entry name" value="beta-Roll"/>
    <property type="match status" value="1"/>
</dbReference>
<dbReference type="InterPro" id="IPR025282">
    <property type="entry name" value="DUF4214"/>
</dbReference>
<sequence>MALTDSVIIARYQGILRKTPTADQVASLKGLYATEAALDNALLTTAVANVNPVVLLYQSAFGRVPDADGLNFWVAKFNGGAGATLDSIGNEFFNSKEWGIIFDQNSPALIIQQLYQNILGRNADTAGLTWWVEQYNNGVFTLAQIAVRFAVSDELTDKFEEAISDLLVDSANNAGKLDATETLWDWIPDAPPPAGELHNLTKGADTIALGVNDTVKGFSDSTQNSGNQDTYNGNDSITGTVGGNNKFELSVNGNVTQQGTVRNVDLVAVQAGSQATTLNVSNWTGIKTVELNQIKADFTLEDIQQGATQININDKTQSAHTIKLNYDSNEFGGVANIGVKETFATVVAQTADIQNGAVKTINLSINDTAGHDSTLADLVGHKTETLNITGGYAGGKFKITGALDKTLTKIDASTVLSNLDLNVSETGRKALEVTLGKGNDLLRTGDTLNSNDVLKGGEGSDVLSAVFTSGATRSPTVSGFEKFDLTFNANTVLNFENVDDVATILIQPSSNPFRLHELDSTVKTLDVEGRQANSTHQIYYADDARNSNLQVNWNNDSGSNDGNWESKYLGQWSGSDGAGTLDVENAGEFHFTHSGEFSTFFTARSLDITEDAWQFDIYLKDAVTRVLTVENTGQGDLVLAGNTGESSAKIPSCGCSVGYSWQNLADIGGTNKVTQLSFKTTDTGNIELRDVRNVAALRNFTVDASNAGDIFINSIGAAQGLFAGVDNPASFNAALRLETIDISASQKAIANVNYINGLYNESSQWVSNGATISTINLTAQNASEANLWGLSAGDVENVAINVSNGASVGVEKWQLVNDEDQGNSLGSVIAKGAGELNEGSWHSSLGNLSAGNYWDFTNQSIAKLDFSGLTKDAVHVDFSNDNDGVVFTGTNGKDLGDKGWVGKLSYNYSGLAAAVDVGNDATDTNVYGIGNVSHVASVNRDNNVLAYTIDLGKADGDWVIGGNGNDVIRLGGGNDFAYGGAGHNQIYAVSGTNYIVTGLVGTNEIWAGTGQDFIFLNNASADVAGKSGPNVVNDFTAGQDKLIIDISDVEAKADANLVWTYDADLAAFPDQYRAAEYITVNSATNVSGTGANIIALDRQGTFQDYTDVLTAIQGGGDLEISTLRGSSFHVGDALTLAWHDQEGDLHLSLAKVTTLQTIPGNGAQTYNFQLFDVAELVGQTSWINWQSDLLFTA</sequence>
<evidence type="ECO:0000313" key="2">
    <source>
        <dbReference type="EMBL" id="NIJ58149.1"/>
    </source>
</evidence>
<protein>
    <recommendedName>
        <fullName evidence="1">DUF4214 domain-containing protein</fullName>
    </recommendedName>
</protein>
<gene>
    <name evidence="2" type="ORF">FHS82_001991</name>
</gene>
<dbReference type="Pfam" id="PF00353">
    <property type="entry name" value="HemolysinCabind"/>
    <property type="match status" value="2"/>
</dbReference>
<reference evidence="2 3" key="1">
    <citation type="submission" date="2020-03" db="EMBL/GenBank/DDBJ databases">
        <title>Genomic Encyclopedia of Type Strains, Phase IV (KMG-IV): sequencing the most valuable type-strain genomes for metagenomic binning, comparative biology and taxonomic classification.</title>
        <authorList>
            <person name="Goeker M."/>
        </authorList>
    </citation>
    <scope>NUCLEOTIDE SEQUENCE [LARGE SCALE GENOMIC DNA]</scope>
    <source>
        <strain evidence="2 3">DSM 103870</strain>
    </source>
</reference>
<accession>A0ABX0V216</accession>
<dbReference type="Pfam" id="PF13946">
    <property type="entry name" value="DUF4214"/>
    <property type="match status" value="1"/>
</dbReference>
<proteinExistence type="predicted"/>
<dbReference type="Gene3D" id="2.150.10.10">
    <property type="entry name" value="Serralysin-like metalloprotease, C-terminal"/>
    <property type="match status" value="1"/>
</dbReference>
<feature type="domain" description="DUF4214" evidence="1">
    <location>
        <begin position="107"/>
        <end position="159"/>
    </location>
</feature>
<comment type="caution">
    <text evidence="2">The sequence shown here is derived from an EMBL/GenBank/DDBJ whole genome shotgun (WGS) entry which is preliminary data.</text>
</comment>
<evidence type="ECO:0000259" key="1">
    <source>
        <dbReference type="Pfam" id="PF13946"/>
    </source>
</evidence>
<dbReference type="EMBL" id="JAASQI010000004">
    <property type="protein sequence ID" value="NIJ58149.1"/>
    <property type="molecule type" value="Genomic_DNA"/>
</dbReference>